<dbReference type="GO" id="GO:0016616">
    <property type="term" value="F:oxidoreductase activity, acting on the CH-OH group of donors, NAD or NADP as acceptor"/>
    <property type="evidence" value="ECO:0007669"/>
    <property type="project" value="InterPro"/>
</dbReference>
<keyword evidence="5" id="KW-0511">Multifunctional enzyme</keyword>
<dbReference type="AlphaFoldDB" id="A0A1I4NFN6"/>
<proteinExistence type="predicted"/>
<dbReference type="STRING" id="1720063.SAMN05216217_101283"/>
<dbReference type="Gene3D" id="3.40.50.720">
    <property type="entry name" value="NAD(P)-binding Rossmann-like Domain"/>
    <property type="match status" value="1"/>
</dbReference>
<dbReference type="SUPFAM" id="SSF48179">
    <property type="entry name" value="6-phosphogluconate dehydrogenase C-terminal domain-like"/>
    <property type="match status" value="2"/>
</dbReference>
<dbReference type="InterPro" id="IPR036291">
    <property type="entry name" value="NAD(P)-bd_dom_sf"/>
</dbReference>
<dbReference type="GO" id="GO:0016853">
    <property type="term" value="F:isomerase activity"/>
    <property type="evidence" value="ECO:0007669"/>
    <property type="project" value="UniProtKB-KW"/>
</dbReference>
<evidence type="ECO:0000256" key="5">
    <source>
        <dbReference type="ARBA" id="ARBA00023268"/>
    </source>
</evidence>
<organism evidence="8 9">
    <name type="scientific">Halopseudomonas yangmingensis</name>
    <dbReference type="NCBI Taxonomy" id="1720063"/>
    <lineage>
        <taxon>Bacteria</taxon>
        <taxon>Pseudomonadati</taxon>
        <taxon>Pseudomonadota</taxon>
        <taxon>Gammaproteobacteria</taxon>
        <taxon>Pseudomonadales</taxon>
        <taxon>Pseudomonadaceae</taxon>
        <taxon>Halopseudomonas</taxon>
    </lineage>
</organism>
<keyword evidence="1" id="KW-0560">Oxidoreductase</keyword>
<keyword evidence="4" id="KW-0456">Lyase</keyword>
<keyword evidence="9" id="KW-1185">Reference proteome</keyword>
<dbReference type="SUPFAM" id="SSF51735">
    <property type="entry name" value="NAD(P)-binding Rossmann-fold domains"/>
    <property type="match status" value="1"/>
</dbReference>
<dbReference type="GO" id="GO:0070403">
    <property type="term" value="F:NAD+ binding"/>
    <property type="evidence" value="ECO:0007669"/>
    <property type="project" value="InterPro"/>
</dbReference>
<evidence type="ECO:0000256" key="4">
    <source>
        <dbReference type="ARBA" id="ARBA00023239"/>
    </source>
</evidence>
<keyword evidence="3" id="KW-0413">Isomerase</keyword>
<evidence type="ECO:0000259" key="7">
    <source>
        <dbReference type="Pfam" id="PF02737"/>
    </source>
</evidence>
<dbReference type="Pfam" id="PF02737">
    <property type="entry name" value="3HCDH_N"/>
    <property type="match status" value="1"/>
</dbReference>
<protein>
    <submittedName>
        <fullName evidence="8">3-hydroxyacyl-CoA dehydrogenase</fullName>
    </submittedName>
</protein>
<dbReference type="InterPro" id="IPR006176">
    <property type="entry name" value="3-OHacyl-CoA_DH_NAD-bd"/>
</dbReference>
<feature type="domain" description="3-hydroxyacyl-CoA dehydrogenase C-terminal" evidence="6">
    <location>
        <begin position="190"/>
        <end position="281"/>
    </location>
</feature>
<name>A0A1I4NFN6_9GAMM</name>
<sequence length="406" mass="44695">MAAFEDIRKVGVIGAGTMGRGIVINFLNAGYPVIWLDVNAEMLEKGVGEIANVYKRSVAQQRFDDAEAQARLARVSTTQNYADLADLDLVIEAVYENMDLKKQIFAELDKAVKPSAILATNTSYLNIDEIASATARPSQVLGLHFFSPAHIMKLLEVVRGKATAQDVLDTCLAVGKKIGKEAVLAGNCHGFIGNRMLEKYSRQSREVVLEGATPWQVDQALQGFGMAMGPYRMYDVVGVDLGWRSRQLAGIGRGEPIVWLDNKLCEMGRFGQKSSHGFYKYEPGNRQAMHDPETDLMAREVAAEAGYTPREVSDEEIVRRCILALVNEGARILDEGFAESAADIDRVYLYGYGFPAERGGPMSYADSLGLDVVLKEIRQLEAERGEFWKPAAGLVRRAEAGERFVG</sequence>
<dbReference type="InterPro" id="IPR008927">
    <property type="entry name" value="6-PGluconate_DH-like_C_sf"/>
</dbReference>
<gene>
    <name evidence="8" type="ORF">SAMN05216217_101283</name>
</gene>
<dbReference type="GO" id="GO:0006631">
    <property type="term" value="P:fatty acid metabolic process"/>
    <property type="evidence" value="ECO:0007669"/>
    <property type="project" value="InterPro"/>
</dbReference>
<dbReference type="Proteomes" id="UP000243629">
    <property type="component" value="Unassembled WGS sequence"/>
</dbReference>
<evidence type="ECO:0000256" key="2">
    <source>
        <dbReference type="ARBA" id="ARBA00023027"/>
    </source>
</evidence>
<evidence type="ECO:0000313" key="9">
    <source>
        <dbReference type="Proteomes" id="UP000243629"/>
    </source>
</evidence>
<evidence type="ECO:0000256" key="1">
    <source>
        <dbReference type="ARBA" id="ARBA00023002"/>
    </source>
</evidence>
<feature type="domain" description="3-hydroxyacyl-CoA dehydrogenase NAD binding" evidence="7">
    <location>
        <begin position="9"/>
        <end position="187"/>
    </location>
</feature>
<dbReference type="FunFam" id="3.40.50.720:FF:000009">
    <property type="entry name" value="Fatty oxidation complex, alpha subunit"/>
    <property type="match status" value="1"/>
</dbReference>
<keyword evidence="2" id="KW-0520">NAD</keyword>
<accession>A0A1I4NFN6</accession>
<feature type="domain" description="3-hydroxyacyl-CoA dehydrogenase C-terminal" evidence="6">
    <location>
        <begin position="317"/>
        <end position="394"/>
    </location>
</feature>
<dbReference type="RefSeq" id="WP_093471641.1">
    <property type="nucleotide sequence ID" value="NZ_FOUI01000001.1"/>
</dbReference>
<dbReference type="Gene3D" id="1.10.1040.50">
    <property type="match status" value="1"/>
</dbReference>
<evidence type="ECO:0000256" key="3">
    <source>
        <dbReference type="ARBA" id="ARBA00023235"/>
    </source>
</evidence>
<evidence type="ECO:0000259" key="6">
    <source>
        <dbReference type="Pfam" id="PF00725"/>
    </source>
</evidence>
<dbReference type="InterPro" id="IPR006108">
    <property type="entry name" value="3HC_DH_C"/>
</dbReference>
<dbReference type="OrthoDB" id="5389341at2"/>
<dbReference type="FunFam" id="1.10.1040.50:FF:000006">
    <property type="entry name" value="Peroxisomal bifunctional enzyme"/>
    <property type="match status" value="1"/>
</dbReference>
<evidence type="ECO:0000313" key="8">
    <source>
        <dbReference type="EMBL" id="SFM14279.1"/>
    </source>
</evidence>
<dbReference type="Pfam" id="PF00725">
    <property type="entry name" value="3HCDH"/>
    <property type="match status" value="2"/>
</dbReference>
<reference evidence="9" key="1">
    <citation type="submission" date="2016-10" db="EMBL/GenBank/DDBJ databases">
        <authorList>
            <person name="Varghese N."/>
            <person name="Submissions S."/>
        </authorList>
    </citation>
    <scope>NUCLEOTIDE SEQUENCE [LARGE SCALE GENOMIC DNA]</scope>
    <source>
        <strain evidence="9">DSM 24213</strain>
    </source>
</reference>
<dbReference type="PANTHER" id="PTHR23309">
    <property type="entry name" value="3-HYDROXYACYL-COA DEHYROGENASE"/>
    <property type="match status" value="1"/>
</dbReference>
<dbReference type="PANTHER" id="PTHR23309:SF51">
    <property type="entry name" value="3-HYDROXYACYL-COA DEHYDROGENASE-RELATED"/>
    <property type="match status" value="1"/>
</dbReference>
<dbReference type="GO" id="GO:0016829">
    <property type="term" value="F:lyase activity"/>
    <property type="evidence" value="ECO:0007669"/>
    <property type="project" value="UniProtKB-KW"/>
</dbReference>
<dbReference type="EMBL" id="FOUI01000001">
    <property type="protein sequence ID" value="SFM14279.1"/>
    <property type="molecule type" value="Genomic_DNA"/>
</dbReference>